<keyword evidence="1" id="KW-0472">Membrane</keyword>
<gene>
    <name evidence="2" type="ORF">A2746_00890</name>
</gene>
<dbReference type="InterPro" id="IPR043504">
    <property type="entry name" value="Peptidase_S1_PA_chymotrypsin"/>
</dbReference>
<feature type="transmembrane region" description="Helical" evidence="1">
    <location>
        <begin position="6"/>
        <end position="28"/>
    </location>
</feature>
<reference evidence="2 3" key="1">
    <citation type="journal article" date="2016" name="Nat. Commun.">
        <title>Thousands of microbial genomes shed light on interconnected biogeochemical processes in an aquifer system.</title>
        <authorList>
            <person name="Anantharaman K."/>
            <person name="Brown C.T."/>
            <person name="Hug L.A."/>
            <person name="Sharon I."/>
            <person name="Castelle C.J."/>
            <person name="Probst A.J."/>
            <person name="Thomas B.C."/>
            <person name="Singh A."/>
            <person name="Wilkins M.J."/>
            <person name="Karaoz U."/>
            <person name="Brodie E.L."/>
            <person name="Williams K.H."/>
            <person name="Hubbard S.S."/>
            <person name="Banfield J.F."/>
        </authorList>
    </citation>
    <scope>NUCLEOTIDE SEQUENCE [LARGE SCALE GENOMIC DNA]</scope>
</reference>
<organism evidence="2 3">
    <name type="scientific">Candidatus Yanofskybacteria bacterium RIFCSPHIGHO2_01_FULL_44_22</name>
    <dbReference type="NCBI Taxonomy" id="1802669"/>
    <lineage>
        <taxon>Bacteria</taxon>
        <taxon>Candidatus Yanofskyibacteriota</taxon>
    </lineage>
</organism>
<dbReference type="SUPFAM" id="SSF50494">
    <property type="entry name" value="Trypsin-like serine proteases"/>
    <property type="match status" value="1"/>
</dbReference>
<proteinExistence type="predicted"/>
<evidence type="ECO:0000256" key="1">
    <source>
        <dbReference type="SAM" id="Phobius"/>
    </source>
</evidence>
<evidence type="ECO:0008006" key="4">
    <source>
        <dbReference type="Google" id="ProtNLM"/>
    </source>
</evidence>
<sequence>MNSKDAGYSLFLLVGAAAFSIFVVICGFRQEGKYSFLGLNKANASQNGNTYTQDFKTETAAVVRRKIASTKWTNASAFILDKQRGWFAVAAHFIGNGRRIYFTLFFNGRVYKSTSLKVSSRADVAIIKIVGDFDSDNFPEPYKFASGTFVGEKVRLRGFHLHPSDSWENKRLTGIFRQYYGDNSHGEIVFDDLSAYVVRVNASLVLPATPDRIEVSNLSASNCIELRLEEEHQSSFGGLSGGAIVNMNNELVGIDFASDPGGGYYVREEGRPPKYIFDKMIYAVPAEELKNLKLSQLLAEQPITFQGLVRRGMFMYKTILEK</sequence>
<dbReference type="Proteomes" id="UP000177419">
    <property type="component" value="Unassembled WGS sequence"/>
</dbReference>
<evidence type="ECO:0000313" key="3">
    <source>
        <dbReference type="Proteomes" id="UP000177419"/>
    </source>
</evidence>
<comment type="caution">
    <text evidence="2">The sequence shown here is derived from an EMBL/GenBank/DDBJ whole genome shotgun (WGS) entry which is preliminary data.</text>
</comment>
<dbReference type="InterPro" id="IPR009003">
    <property type="entry name" value="Peptidase_S1_PA"/>
</dbReference>
<dbReference type="Gene3D" id="2.40.10.10">
    <property type="entry name" value="Trypsin-like serine proteases"/>
    <property type="match status" value="2"/>
</dbReference>
<name>A0A1F8EYX6_9BACT</name>
<dbReference type="AlphaFoldDB" id="A0A1F8EYX6"/>
<keyword evidence="1" id="KW-1133">Transmembrane helix</keyword>
<keyword evidence="1" id="KW-0812">Transmembrane</keyword>
<accession>A0A1F8EYX6</accession>
<protein>
    <recommendedName>
        <fullName evidence="4">Serine protease</fullName>
    </recommendedName>
</protein>
<dbReference type="EMBL" id="MGJJ01000011">
    <property type="protein sequence ID" value="OGN05550.1"/>
    <property type="molecule type" value="Genomic_DNA"/>
</dbReference>
<evidence type="ECO:0000313" key="2">
    <source>
        <dbReference type="EMBL" id="OGN05550.1"/>
    </source>
</evidence>